<dbReference type="Pfam" id="PF00658">
    <property type="entry name" value="MLLE"/>
    <property type="match status" value="1"/>
</dbReference>
<dbReference type="CDD" id="cd00121">
    <property type="entry name" value="MATH"/>
    <property type="match status" value="1"/>
</dbReference>
<dbReference type="SUPFAM" id="SSF63570">
    <property type="entry name" value="PABC (PABP) domain"/>
    <property type="match status" value="1"/>
</dbReference>
<dbReference type="AlphaFoldDB" id="A0A565BXS5"/>
<proteinExistence type="predicted"/>
<comment type="caution">
    <text evidence="5">The sequence shown here is derived from an EMBL/GenBank/DDBJ whole genome shotgun (WGS) entry which is preliminary data.</text>
</comment>
<organism evidence="5 6">
    <name type="scientific">Arabis nemorensis</name>
    <dbReference type="NCBI Taxonomy" id="586526"/>
    <lineage>
        <taxon>Eukaryota</taxon>
        <taxon>Viridiplantae</taxon>
        <taxon>Streptophyta</taxon>
        <taxon>Embryophyta</taxon>
        <taxon>Tracheophyta</taxon>
        <taxon>Spermatophyta</taxon>
        <taxon>Magnoliopsida</taxon>
        <taxon>eudicotyledons</taxon>
        <taxon>Gunneridae</taxon>
        <taxon>Pentapetalae</taxon>
        <taxon>rosids</taxon>
        <taxon>malvids</taxon>
        <taxon>Brassicales</taxon>
        <taxon>Brassicaceae</taxon>
        <taxon>Arabideae</taxon>
        <taxon>Arabis</taxon>
    </lineage>
</organism>
<evidence type="ECO:0000313" key="5">
    <source>
        <dbReference type="EMBL" id="VVB06154.1"/>
    </source>
</evidence>
<dbReference type="OrthoDB" id="1061759at2759"/>
<dbReference type="InterPro" id="IPR002004">
    <property type="entry name" value="PABP_HYD_C"/>
</dbReference>
<dbReference type="PROSITE" id="PS51309">
    <property type="entry name" value="PABC"/>
    <property type="match status" value="1"/>
</dbReference>
<dbReference type="SMART" id="SM00061">
    <property type="entry name" value="MATH"/>
    <property type="match status" value="1"/>
</dbReference>
<evidence type="ECO:0000256" key="1">
    <source>
        <dbReference type="ARBA" id="ARBA00023054"/>
    </source>
</evidence>
<feature type="domain" description="MATH" evidence="3">
    <location>
        <begin position="6"/>
        <end position="131"/>
    </location>
</feature>
<dbReference type="Pfam" id="PF22486">
    <property type="entry name" value="MATH_2"/>
    <property type="match status" value="1"/>
</dbReference>
<protein>
    <recommendedName>
        <fullName evidence="7">MATH domain-containing protein</fullName>
    </recommendedName>
</protein>
<dbReference type="SMART" id="SM00517">
    <property type="entry name" value="PolyA"/>
    <property type="match status" value="1"/>
</dbReference>
<keyword evidence="1" id="KW-0175">Coiled coil</keyword>
<evidence type="ECO:0000259" key="4">
    <source>
        <dbReference type="PROSITE" id="PS51309"/>
    </source>
</evidence>
<dbReference type="EMBL" id="CABITT030000005">
    <property type="protein sequence ID" value="VVB06154.1"/>
    <property type="molecule type" value="Genomic_DNA"/>
</dbReference>
<dbReference type="Proteomes" id="UP000489600">
    <property type="component" value="Unassembled WGS sequence"/>
</dbReference>
<evidence type="ECO:0008006" key="7">
    <source>
        <dbReference type="Google" id="ProtNLM"/>
    </source>
</evidence>
<dbReference type="SUPFAM" id="SSF49599">
    <property type="entry name" value="TRAF domain-like"/>
    <property type="match status" value="1"/>
</dbReference>
<evidence type="ECO:0000313" key="6">
    <source>
        <dbReference type="Proteomes" id="UP000489600"/>
    </source>
</evidence>
<dbReference type="InterPro" id="IPR002083">
    <property type="entry name" value="MATH/TRAF_dom"/>
</dbReference>
<accession>A0A565BXS5</accession>
<dbReference type="PROSITE" id="PS50144">
    <property type="entry name" value="MATH"/>
    <property type="match status" value="1"/>
</dbReference>
<dbReference type="Gene3D" id="1.10.1900.10">
    <property type="entry name" value="c-terminal domain of poly(a) binding protein"/>
    <property type="match status" value="1"/>
</dbReference>
<dbReference type="PANTHER" id="PTHR46236">
    <property type="entry name" value="TRAF-LIKE SUPERFAMILY PROTEIN"/>
    <property type="match status" value="1"/>
</dbReference>
<dbReference type="PANTHER" id="PTHR46236:SF33">
    <property type="entry name" value="MEPRIN AND TRAF-LIKE DOMAIN-CONTAINING PROTEIN-RELATED"/>
    <property type="match status" value="1"/>
</dbReference>
<evidence type="ECO:0000259" key="3">
    <source>
        <dbReference type="PROSITE" id="PS50144"/>
    </source>
</evidence>
<dbReference type="InterPro" id="IPR050804">
    <property type="entry name" value="MCC"/>
</dbReference>
<feature type="compositionally biased region" description="Acidic residues" evidence="2">
    <location>
        <begin position="159"/>
        <end position="189"/>
    </location>
</feature>
<name>A0A565BXS5_9BRAS</name>
<dbReference type="InterPro" id="IPR036053">
    <property type="entry name" value="PABP-dom"/>
</dbReference>
<dbReference type="GO" id="GO:0003723">
    <property type="term" value="F:RNA binding"/>
    <property type="evidence" value="ECO:0007669"/>
    <property type="project" value="InterPro"/>
</dbReference>
<gene>
    <name evidence="5" type="ORF">ANE_LOCUS16598</name>
</gene>
<dbReference type="Gene3D" id="2.60.210.10">
    <property type="entry name" value="Apoptosis, Tumor Necrosis Factor Receptor Associated Protein 2, Chain A"/>
    <property type="match status" value="1"/>
</dbReference>
<feature type="region of interest" description="Disordered" evidence="2">
    <location>
        <begin position="157"/>
        <end position="189"/>
    </location>
</feature>
<dbReference type="InterPro" id="IPR008974">
    <property type="entry name" value="TRAF-like"/>
</dbReference>
<reference evidence="5" key="1">
    <citation type="submission" date="2019-07" db="EMBL/GenBank/DDBJ databases">
        <authorList>
            <person name="Dittberner H."/>
        </authorList>
    </citation>
    <scope>NUCLEOTIDE SEQUENCE [LARGE SCALE GENOMIC DNA]</scope>
</reference>
<feature type="domain" description="PABC" evidence="4">
    <location>
        <begin position="269"/>
        <end position="346"/>
    </location>
</feature>
<sequence>MAKQADKKIVWLIKDFSSLQDEKCCSVPVLIGDFEWRLVAYPKGYDGTSLDLYLEAIGDELLPSGWRRYAEYHLTIVNQISEHYSVKIVGRNWFDKKTAMWGGRDLIPLRILNDKNGGFLVNGELMVTLEVDVFAPIGTLGASQVSDDDSEWTALDYSSSDEEGTALDYSSSDEEGTALDYSSSDEEEDEDDVFVIHRSQAKVIFEKHPDLTSNLDIKNDWLKGAYVDLLVHLTKKLSKSHEELTDEDLNFADSALSDLTKAGFKLDWLRQKFDQALLEKQRAFDTQMLGQQLYPLVDQLAPVYSAKVTGMLLEMDQAEVLHLIESHEALKAKVSEALDVLRLHCYYPPDVSSDDDQSELSSTE</sequence>
<evidence type="ECO:0000256" key="2">
    <source>
        <dbReference type="SAM" id="MobiDB-lite"/>
    </source>
</evidence>
<keyword evidence="6" id="KW-1185">Reference proteome</keyword>